<organism evidence="1 2">
    <name type="scientific">Gloeothece citriformis (strain PCC 7424)</name>
    <name type="common">Cyanothece sp. (strain PCC 7424)</name>
    <dbReference type="NCBI Taxonomy" id="65393"/>
    <lineage>
        <taxon>Bacteria</taxon>
        <taxon>Bacillati</taxon>
        <taxon>Cyanobacteriota</taxon>
        <taxon>Cyanophyceae</taxon>
        <taxon>Oscillatoriophycideae</taxon>
        <taxon>Chroococcales</taxon>
        <taxon>Aphanothecaceae</taxon>
        <taxon>Gloeothece</taxon>
        <taxon>Gloeothece citriformis</taxon>
    </lineage>
</organism>
<evidence type="ECO:0000313" key="2">
    <source>
        <dbReference type="Proteomes" id="UP000002384"/>
    </source>
</evidence>
<dbReference type="Proteomes" id="UP000002384">
    <property type="component" value="Chromosome"/>
</dbReference>
<accession>B7KHA1</accession>
<reference evidence="2" key="1">
    <citation type="journal article" date="2011" name="MBio">
        <title>Novel metabolic attributes of the genus Cyanothece, comprising a group of unicellular nitrogen-fixing Cyanobacteria.</title>
        <authorList>
            <person name="Bandyopadhyay A."/>
            <person name="Elvitigala T."/>
            <person name="Welsh E."/>
            <person name="Stockel J."/>
            <person name="Liberton M."/>
            <person name="Min H."/>
            <person name="Sherman L.A."/>
            <person name="Pakrasi H.B."/>
        </authorList>
    </citation>
    <scope>NUCLEOTIDE SEQUENCE [LARGE SCALE GENOMIC DNA]</scope>
    <source>
        <strain evidence="2">PCC 7424</strain>
    </source>
</reference>
<protein>
    <submittedName>
        <fullName evidence="1">Uncharacterized protein</fullName>
    </submittedName>
</protein>
<dbReference type="AlphaFoldDB" id="B7KHA1"/>
<dbReference type="HOGENOM" id="CLU_2805287_0_0_3"/>
<sequence>MQRLYEVHEKDKETLAIRFGITCNYRCPGQNPPKLKHYYFTLLKNLDLDVLKEPRCDDRLLLQSRHR</sequence>
<keyword evidence="2" id="KW-1185">Reference proteome</keyword>
<proteinExistence type="predicted"/>
<evidence type="ECO:0000313" key="1">
    <source>
        <dbReference type="EMBL" id="ACK69310.1"/>
    </source>
</evidence>
<dbReference type="EMBL" id="CP001291">
    <property type="protein sequence ID" value="ACK69310.1"/>
    <property type="molecule type" value="Genomic_DNA"/>
</dbReference>
<gene>
    <name evidence="1" type="ordered locus">PCC7424_0854</name>
</gene>
<dbReference type="KEGG" id="cyc:PCC7424_0854"/>
<name>B7KHA1_GLOC7</name>